<keyword evidence="2" id="KW-0732">Signal</keyword>
<protein>
    <recommendedName>
        <fullName evidence="5">DUF4352 domain-containing protein</fullName>
    </recommendedName>
</protein>
<sequence>MDSFIAALAAKKFLAVAGIGLVGFTSLTACTAADSSEGTDSETASEAPAEETTEAAPVVIECEYEPAVADPEAGRSVDAPLDMCTPGKVDAWDIAITAVEVDATETILAADATNTAPDEGSQYLMLTVTGTNNADAAAAPTDVLIGLRNEAWTYQSRCGVVPNDILTAEEVAPGESFTANKCVIIESEKIEGAIVEMAQLNSWDVEVYTYFAAS</sequence>
<proteinExistence type="predicted"/>
<dbReference type="RefSeq" id="WP_136535683.1">
    <property type="nucleotide sequence ID" value="NZ_STGY01000062.1"/>
</dbReference>
<evidence type="ECO:0000313" key="4">
    <source>
        <dbReference type="Proteomes" id="UP000308760"/>
    </source>
</evidence>
<accession>A0A4S8QGH6</accession>
<dbReference type="Proteomes" id="UP000308760">
    <property type="component" value="Unassembled WGS sequence"/>
</dbReference>
<feature type="region of interest" description="Disordered" evidence="1">
    <location>
        <begin position="34"/>
        <end position="56"/>
    </location>
</feature>
<organism evidence="3 4">
    <name type="scientific">Glycomyces buryatensis</name>
    <dbReference type="NCBI Taxonomy" id="2570927"/>
    <lineage>
        <taxon>Bacteria</taxon>
        <taxon>Bacillati</taxon>
        <taxon>Actinomycetota</taxon>
        <taxon>Actinomycetes</taxon>
        <taxon>Glycomycetales</taxon>
        <taxon>Glycomycetaceae</taxon>
        <taxon>Glycomyces</taxon>
    </lineage>
</organism>
<feature type="chain" id="PRO_5039597553" description="DUF4352 domain-containing protein" evidence="2">
    <location>
        <begin position="30"/>
        <end position="214"/>
    </location>
</feature>
<dbReference type="EMBL" id="STGY01000062">
    <property type="protein sequence ID" value="THV39764.1"/>
    <property type="molecule type" value="Genomic_DNA"/>
</dbReference>
<gene>
    <name evidence="3" type="ORF">FAB82_16740</name>
</gene>
<evidence type="ECO:0000256" key="2">
    <source>
        <dbReference type="SAM" id="SignalP"/>
    </source>
</evidence>
<evidence type="ECO:0000313" key="3">
    <source>
        <dbReference type="EMBL" id="THV39764.1"/>
    </source>
</evidence>
<keyword evidence="4" id="KW-1185">Reference proteome</keyword>
<evidence type="ECO:0000256" key="1">
    <source>
        <dbReference type="SAM" id="MobiDB-lite"/>
    </source>
</evidence>
<comment type="caution">
    <text evidence="3">The sequence shown here is derived from an EMBL/GenBank/DDBJ whole genome shotgun (WGS) entry which is preliminary data.</text>
</comment>
<evidence type="ECO:0008006" key="5">
    <source>
        <dbReference type="Google" id="ProtNLM"/>
    </source>
</evidence>
<reference evidence="3 4" key="2">
    <citation type="submission" date="2019-05" db="EMBL/GenBank/DDBJ databases">
        <title>Glycomyces buryatensis sp. nov.</title>
        <authorList>
            <person name="Nikitina E."/>
        </authorList>
    </citation>
    <scope>NUCLEOTIDE SEQUENCE [LARGE SCALE GENOMIC DNA]</scope>
    <source>
        <strain evidence="3 4">18</strain>
    </source>
</reference>
<name>A0A4S8QGH6_9ACTN</name>
<dbReference type="AlphaFoldDB" id="A0A4S8QGH6"/>
<dbReference type="OrthoDB" id="4424518at2"/>
<feature type="signal peptide" evidence="2">
    <location>
        <begin position="1"/>
        <end position="29"/>
    </location>
</feature>
<reference evidence="4" key="1">
    <citation type="submission" date="2019-04" db="EMBL/GenBank/DDBJ databases">
        <title>Nocardioides xinjiangensis sp. nov.</title>
        <authorList>
            <person name="Liu S."/>
        </authorList>
    </citation>
    <scope>NUCLEOTIDE SEQUENCE [LARGE SCALE GENOMIC DNA]</scope>
    <source>
        <strain evidence="4">18</strain>
    </source>
</reference>